<comment type="caution">
    <text evidence="3">The sequence shown here is derived from an EMBL/GenBank/DDBJ whole genome shotgun (WGS) entry which is preliminary data.</text>
</comment>
<dbReference type="AlphaFoldDB" id="A0A2D0KAP9"/>
<dbReference type="SMART" id="SM00421">
    <property type="entry name" value="HTH_LUXR"/>
    <property type="match status" value="1"/>
</dbReference>
<sequence>MKLLIIDECYYTRLGIIESLKENTNILTAGMHSIHDAITTLQVFSPDIVLMNLTHYGYCSAYCEYMKLFFSLVRDRRIYIYLDKPYPWTDNHIQLTNNDFILPKRNLSLLLQRLKEIASYDIQHYFSHFNTKSSIFSPQENRILYYWMLEIGTYKIAKILKISGSTVYSHKRHIIEKLGVVNQMELLFTYNIFKYLC</sequence>
<keyword evidence="4" id="KW-1185">Reference proteome</keyword>
<protein>
    <submittedName>
        <fullName evidence="3">Putative regulatory protein</fullName>
    </submittedName>
</protein>
<dbReference type="Proteomes" id="UP000222366">
    <property type="component" value="Unassembled WGS sequence"/>
</dbReference>
<dbReference type="Gene3D" id="1.10.10.10">
    <property type="entry name" value="Winged helix-like DNA-binding domain superfamily/Winged helix DNA-binding domain"/>
    <property type="match status" value="1"/>
</dbReference>
<dbReference type="InterPro" id="IPR016032">
    <property type="entry name" value="Sig_transdc_resp-reg_C-effctor"/>
</dbReference>
<reference evidence="3 4" key="1">
    <citation type="journal article" date="2017" name="Nat. Microbiol.">
        <title>Natural product diversity associated with the nematode symbionts Photorhabdus and Xenorhabdus.</title>
        <authorList>
            <person name="Tobias N.J."/>
            <person name="Wolff H."/>
            <person name="Djahanschiri B."/>
            <person name="Grundmann F."/>
            <person name="Kronenwerth M."/>
            <person name="Shi Y.M."/>
            <person name="Simonyi S."/>
            <person name="Grun P."/>
            <person name="Shapiro-Ilan D."/>
            <person name="Pidot S.J."/>
            <person name="Stinear T.P."/>
            <person name="Ebersberger I."/>
            <person name="Bode H.B."/>
        </authorList>
    </citation>
    <scope>NUCLEOTIDE SEQUENCE [LARGE SCALE GENOMIC DNA]</scope>
    <source>
        <strain evidence="3 4">DSM 17904</strain>
    </source>
</reference>
<accession>A0A2D0KAP9</accession>
<organism evidence="3 4">
    <name type="scientific">Xenorhabdus stockiae</name>
    <dbReference type="NCBI Taxonomy" id="351614"/>
    <lineage>
        <taxon>Bacteria</taxon>
        <taxon>Pseudomonadati</taxon>
        <taxon>Pseudomonadota</taxon>
        <taxon>Gammaproteobacteria</taxon>
        <taxon>Enterobacterales</taxon>
        <taxon>Morganellaceae</taxon>
        <taxon>Xenorhabdus</taxon>
    </lineage>
</organism>
<dbReference type="SUPFAM" id="SSF46894">
    <property type="entry name" value="C-terminal effector domain of the bipartite response regulators"/>
    <property type="match status" value="1"/>
</dbReference>
<evidence type="ECO:0000313" key="3">
    <source>
        <dbReference type="EMBL" id="PHM60526.1"/>
    </source>
</evidence>
<proteinExistence type="predicted"/>
<dbReference type="RefSeq" id="WP_099126137.1">
    <property type="nucleotide sequence ID" value="NZ_CAWNRH010000143.1"/>
</dbReference>
<evidence type="ECO:0000313" key="4">
    <source>
        <dbReference type="Proteomes" id="UP000222366"/>
    </source>
</evidence>
<evidence type="ECO:0000256" key="1">
    <source>
        <dbReference type="ARBA" id="ARBA00023125"/>
    </source>
</evidence>
<evidence type="ECO:0000259" key="2">
    <source>
        <dbReference type="SMART" id="SM00421"/>
    </source>
</evidence>
<dbReference type="EMBL" id="NJAJ01000065">
    <property type="protein sequence ID" value="PHM60526.1"/>
    <property type="molecule type" value="Genomic_DNA"/>
</dbReference>
<gene>
    <name evidence="3" type="ORF">Xsto_03917</name>
</gene>
<dbReference type="Pfam" id="PF00196">
    <property type="entry name" value="GerE"/>
    <property type="match status" value="1"/>
</dbReference>
<feature type="domain" description="HTH luxR-type" evidence="2">
    <location>
        <begin position="133"/>
        <end position="190"/>
    </location>
</feature>
<dbReference type="InterPro" id="IPR000792">
    <property type="entry name" value="Tscrpt_reg_LuxR_C"/>
</dbReference>
<name>A0A2D0KAP9_9GAMM</name>
<keyword evidence="1" id="KW-0238">DNA-binding</keyword>
<dbReference type="GO" id="GO:0006355">
    <property type="term" value="P:regulation of DNA-templated transcription"/>
    <property type="evidence" value="ECO:0007669"/>
    <property type="project" value="InterPro"/>
</dbReference>
<dbReference type="InterPro" id="IPR036388">
    <property type="entry name" value="WH-like_DNA-bd_sf"/>
</dbReference>
<dbReference type="GO" id="GO:0003677">
    <property type="term" value="F:DNA binding"/>
    <property type="evidence" value="ECO:0007669"/>
    <property type="project" value="UniProtKB-KW"/>
</dbReference>